<feature type="domain" description="Phospholipid/glycerol acyltransferase" evidence="2">
    <location>
        <begin position="85"/>
        <end position="225"/>
    </location>
</feature>
<dbReference type="eggNOG" id="COG0204">
    <property type="taxonomic scope" value="Bacteria"/>
</dbReference>
<keyword evidence="3" id="KW-0378">Hydrolase</keyword>
<dbReference type="InterPro" id="IPR002123">
    <property type="entry name" value="Plipid/glycerol_acylTrfase"/>
</dbReference>
<dbReference type="NCBIfam" id="NF010621">
    <property type="entry name" value="PRK14014.1"/>
    <property type="match status" value="1"/>
</dbReference>
<dbReference type="RefSeq" id="WP_009839139.1">
    <property type="nucleotide sequence ID" value="NZ_AAOH01000008.1"/>
</dbReference>
<dbReference type="Proteomes" id="UP000006201">
    <property type="component" value="Unassembled WGS sequence"/>
</dbReference>
<dbReference type="SUPFAM" id="SSF69593">
    <property type="entry name" value="Glycerol-3-phosphate (1)-acyltransferase"/>
    <property type="match status" value="1"/>
</dbReference>
<keyword evidence="4" id="KW-1185">Reference proteome</keyword>
<dbReference type="GO" id="GO:0016746">
    <property type="term" value="F:acyltransferase activity"/>
    <property type="evidence" value="ECO:0007669"/>
    <property type="project" value="InterPro"/>
</dbReference>
<dbReference type="PANTHER" id="PTHR10983:SF15">
    <property type="entry name" value="ACYLTRANSFERASE YIHG-RELATED"/>
    <property type="match status" value="1"/>
</dbReference>
<name>A4CE84_9GAMM</name>
<keyword evidence="3" id="KW-0540">Nuclease</keyword>
<dbReference type="Pfam" id="PF01553">
    <property type="entry name" value="Acyltransferase"/>
    <property type="match status" value="1"/>
</dbReference>
<reference evidence="3 4" key="1">
    <citation type="submission" date="2006-02" db="EMBL/GenBank/DDBJ databases">
        <authorList>
            <person name="Moran M.A."/>
            <person name="Kjelleberg S."/>
            <person name="Egan S."/>
            <person name="Saunders N."/>
            <person name="Thomas T."/>
            <person name="Ferriera S."/>
            <person name="Johnson J."/>
            <person name="Kravitz S."/>
            <person name="Halpern A."/>
            <person name="Remington K."/>
            <person name="Beeson K."/>
            <person name="Tran B."/>
            <person name="Rogers Y.-H."/>
            <person name="Friedman R."/>
            <person name="Venter J.C."/>
        </authorList>
    </citation>
    <scope>NUCLEOTIDE SEQUENCE [LARGE SCALE GENOMIC DNA]</scope>
    <source>
        <strain evidence="3 4">D2</strain>
    </source>
</reference>
<dbReference type="GO" id="GO:0004519">
    <property type="term" value="F:endonuclease activity"/>
    <property type="evidence" value="ECO:0007669"/>
    <property type="project" value="UniProtKB-KW"/>
</dbReference>
<sequence length="305" mass="34210">MLSRMLPGWLIAPIVLAVLVSNLIFWGLIVFTLGLIKLVLPIQYVGQVLHLAYKGWCLGNRLAIRLACANLKLSINGHLKSDGWYLLIANHQSSLDIVLLTALGQLPAPKFFLKDELKFVPFVGMGAWAMDMPFMKRVSKAKLAKNPKLKGMDVARTKKSCAHFRNHPTTIINFVEGSRFSKAKHQSQQSEYQHLLKPKAGGIAFALEVLGQQFDAMLNASIVYTGNSESILKDFFTGQLTHIAIEIDVMAIAPELIGDYQTDRAFRFSFQQQLNQIWQAKDQQLDVMKKQRSPSFNACMDESTT</sequence>
<keyword evidence="1" id="KW-1133">Transmembrane helix</keyword>
<organism evidence="3 4">
    <name type="scientific">Pseudoalteromonas tunicata D2</name>
    <dbReference type="NCBI Taxonomy" id="87626"/>
    <lineage>
        <taxon>Bacteria</taxon>
        <taxon>Pseudomonadati</taxon>
        <taxon>Pseudomonadota</taxon>
        <taxon>Gammaproteobacteria</taxon>
        <taxon>Alteromonadales</taxon>
        <taxon>Pseudoalteromonadaceae</taxon>
        <taxon>Pseudoalteromonas</taxon>
    </lineage>
</organism>
<feature type="transmembrane region" description="Helical" evidence="1">
    <location>
        <begin position="6"/>
        <end position="36"/>
    </location>
</feature>
<protein>
    <submittedName>
        <fullName evidence="3">Putative endonuclease</fullName>
    </submittedName>
</protein>
<comment type="caution">
    <text evidence="3">The sequence shown here is derived from an EMBL/GenBank/DDBJ whole genome shotgun (WGS) entry which is preliminary data.</text>
</comment>
<evidence type="ECO:0000313" key="4">
    <source>
        <dbReference type="Proteomes" id="UP000006201"/>
    </source>
</evidence>
<evidence type="ECO:0000313" key="3">
    <source>
        <dbReference type="EMBL" id="EAR26896.1"/>
    </source>
</evidence>
<evidence type="ECO:0000259" key="2">
    <source>
        <dbReference type="SMART" id="SM00563"/>
    </source>
</evidence>
<keyword evidence="1" id="KW-0812">Transmembrane</keyword>
<evidence type="ECO:0000256" key="1">
    <source>
        <dbReference type="SAM" id="Phobius"/>
    </source>
</evidence>
<dbReference type="CDD" id="cd07990">
    <property type="entry name" value="LPLAT_LCLAT1-like"/>
    <property type="match status" value="1"/>
</dbReference>
<accession>A4CE84</accession>
<dbReference type="OrthoDB" id="319710at2"/>
<dbReference type="STRING" id="87626.PTD2_09958"/>
<keyword evidence="3" id="KW-0255">Endonuclease</keyword>
<dbReference type="HOGENOM" id="CLU_054727_0_0_6"/>
<dbReference type="SMART" id="SM00563">
    <property type="entry name" value="PlsC"/>
    <property type="match status" value="1"/>
</dbReference>
<dbReference type="GO" id="GO:0005886">
    <property type="term" value="C:plasma membrane"/>
    <property type="evidence" value="ECO:0007669"/>
    <property type="project" value="TreeGrafter"/>
</dbReference>
<proteinExistence type="predicted"/>
<dbReference type="PANTHER" id="PTHR10983">
    <property type="entry name" value="1-ACYLGLYCEROL-3-PHOSPHATE ACYLTRANSFERASE-RELATED"/>
    <property type="match status" value="1"/>
</dbReference>
<dbReference type="AlphaFoldDB" id="A4CE84"/>
<dbReference type="EMBL" id="AAOH01000008">
    <property type="protein sequence ID" value="EAR26896.1"/>
    <property type="molecule type" value="Genomic_DNA"/>
</dbReference>
<keyword evidence="1" id="KW-0472">Membrane</keyword>
<gene>
    <name evidence="3" type="ORF">PTD2_09958</name>
</gene>